<dbReference type="AlphaFoldDB" id="A0A2P2NTE5"/>
<sequence length="36" mass="3957">MVSLLCLKVKILALINISVQLKLVRLISAVQQMSCS</sequence>
<evidence type="ECO:0000313" key="1">
    <source>
        <dbReference type="EMBL" id="MBX45798.1"/>
    </source>
</evidence>
<reference evidence="1" key="1">
    <citation type="submission" date="2018-02" db="EMBL/GenBank/DDBJ databases">
        <title>Rhizophora mucronata_Transcriptome.</title>
        <authorList>
            <person name="Meera S.P."/>
            <person name="Sreeshan A."/>
            <person name="Augustine A."/>
        </authorList>
    </citation>
    <scope>NUCLEOTIDE SEQUENCE</scope>
    <source>
        <tissue evidence="1">Leaf</tissue>
    </source>
</reference>
<organism evidence="1">
    <name type="scientific">Rhizophora mucronata</name>
    <name type="common">Asiatic mangrove</name>
    <dbReference type="NCBI Taxonomy" id="61149"/>
    <lineage>
        <taxon>Eukaryota</taxon>
        <taxon>Viridiplantae</taxon>
        <taxon>Streptophyta</taxon>
        <taxon>Embryophyta</taxon>
        <taxon>Tracheophyta</taxon>
        <taxon>Spermatophyta</taxon>
        <taxon>Magnoliopsida</taxon>
        <taxon>eudicotyledons</taxon>
        <taxon>Gunneridae</taxon>
        <taxon>Pentapetalae</taxon>
        <taxon>rosids</taxon>
        <taxon>fabids</taxon>
        <taxon>Malpighiales</taxon>
        <taxon>Rhizophoraceae</taxon>
        <taxon>Rhizophora</taxon>
    </lineage>
</organism>
<proteinExistence type="predicted"/>
<protein>
    <submittedName>
        <fullName evidence="1">Uncharacterized protein</fullName>
    </submittedName>
</protein>
<dbReference type="EMBL" id="GGEC01065314">
    <property type="protein sequence ID" value="MBX45798.1"/>
    <property type="molecule type" value="Transcribed_RNA"/>
</dbReference>
<name>A0A2P2NTE5_RHIMU</name>
<accession>A0A2P2NTE5</accession>